<gene>
    <name evidence="2" type="ORF">ACFQGB_15570</name>
</gene>
<sequence length="416" mass="44258">MAGGYDDDGTRTRRDVLRTAAAGVAASGLGASAGCLATLPPLGERVQFGRVDAPAADDATYATWAPDGDAIDGETTLDASMDVMSVAPAALHASELGRHASFPATFLKTRVDYFGHGFETYRGAFSYGPVVALVGDVDRELVGRTAVDGGYERADGYESYDVYERDDVARAAFVGDDVVAWAHGSTARTDVGAVLDARDGRIPTRYERDDGFATAVDAVGEHPSTWLFEQESNDIERTFPEATHVGMGTTADDDGVYFVLTFYFDDGGTPTVGAARDAMEKRDRALESEATEVSVGDAMVEVEIQLSWAAYRRDSPAALDDWPQVTWGVTREERSVSVRHAAGDPVDAGWLDVSFFPEVESPPALFESGTVGPGDVATLDRDDVPADARKLNVTASPPESDSISTVLSVELDGEDA</sequence>
<dbReference type="AlphaFoldDB" id="A0ABD5VJW8"/>
<name>A0ABD5VJW8_9EURY</name>
<keyword evidence="3" id="KW-1185">Reference proteome</keyword>
<evidence type="ECO:0008006" key="4">
    <source>
        <dbReference type="Google" id="ProtNLM"/>
    </source>
</evidence>
<dbReference type="RefSeq" id="WP_336351235.1">
    <property type="nucleotide sequence ID" value="NZ_JAZAQL010000003.1"/>
</dbReference>
<accession>A0ABD5VJW8</accession>
<evidence type="ECO:0000313" key="2">
    <source>
        <dbReference type="EMBL" id="MFC6954281.1"/>
    </source>
</evidence>
<evidence type="ECO:0000313" key="3">
    <source>
        <dbReference type="Proteomes" id="UP001596395"/>
    </source>
</evidence>
<protein>
    <recommendedName>
        <fullName evidence="4">Tat (Twin-arginine translocation) pathway signal sequence</fullName>
    </recommendedName>
</protein>
<comment type="caution">
    <text evidence="2">The sequence shown here is derived from an EMBL/GenBank/DDBJ whole genome shotgun (WGS) entry which is preliminary data.</text>
</comment>
<feature type="compositionally biased region" description="Polar residues" evidence="1">
    <location>
        <begin position="393"/>
        <end position="407"/>
    </location>
</feature>
<dbReference type="InterPro" id="IPR006311">
    <property type="entry name" value="TAT_signal"/>
</dbReference>
<dbReference type="PROSITE" id="PS51318">
    <property type="entry name" value="TAT"/>
    <property type="match status" value="1"/>
</dbReference>
<proteinExistence type="predicted"/>
<feature type="region of interest" description="Disordered" evidence="1">
    <location>
        <begin position="391"/>
        <end position="416"/>
    </location>
</feature>
<dbReference type="Proteomes" id="UP001596395">
    <property type="component" value="Unassembled WGS sequence"/>
</dbReference>
<dbReference type="EMBL" id="JBHSXN010000003">
    <property type="protein sequence ID" value="MFC6954281.1"/>
    <property type="molecule type" value="Genomic_DNA"/>
</dbReference>
<reference evidence="2 3" key="1">
    <citation type="journal article" date="2019" name="Int. J. Syst. Evol. Microbiol.">
        <title>The Global Catalogue of Microorganisms (GCM) 10K type strain sequencing project: providing services to taxonomists for standard genome sequencing and annotation.</title>
        <authorList>
            <consortium name="The Broad Institute Genomics Platform"/>
            <consortium name="The Broad Institute Genome Sequencing Center for Infectious Disease"/>
            <person name="Wu L."/>
            <person name="Ma J."/>
        </authorList>
    </citation>
    <scope>NUCLEOTIDE SEQUENCE [LARGE SCALE GENOMIC DNA]</scope>
    <source>
        <strain evidence="2 3">GX26</strain>
    </source>
</reference>
<evidence type="ECO:0000256" key="1">
    <source>
        <dbReference type="SAM" id="MobiDB-lite"/>
    </source>
</evidence>
<organism evidence="2 3">
    <name type="scientific">Halorubellus litoreus</name>
    <dbReference type="NCBI Taxonomy" id="755308"/>
    <lineage>
        <taxon>Archaea</taxon>
        <taxon>Methanobacteriati</taxon>
        <taxon>Methanobacteriota</taxon>
        <taxon>Stenosarchaea group</taxon>
        <taxon>Halobacteria</taxon>
        <taxon>Halobacteriales</taxon>
        <taxon>Halorubellaceae</taxon>
        <taxon>Halorubellus</taxon>
    </lineage>
</organism>